<dbReference type="GO" id="GO:0042398">
    <property type="term" value="P:modified amino acid biosynthetic process"/>
    <property type="evidence" value="ECO:0007669"/>
    <property type="project" value="InterPro"/>
</dbReference>
<keyword evidence="7" id="KW-1185">Reference proteome</keyword>
<dbReference type="InterPro" id="IPR011793">
    <property type="entry name" value="YbdK"/>
</dbReference>
<gene>
    <name evidence="6" type="primary">ybdK</name>
    <name evidence="6" type="ORF">ABA31_12990</name>
</gene>
<proteinExistence type="inferred from homology"/>
<dbReference type="Pfam" id="PF04107">
    <property type="entry name" value="GCS2"/>
    <property type="match status" value="1"/>
</dbReference>
<evidence type="ECO:0000256" key="2">
    <source>
        <dbReference type="ARBA" id="ARBA00022741"/>
    </source>
</evidence>
<dbReference type="PANTHER" id="PTHR36510">
    <property type="entry name" value="GLUTAMATE--CYSTEINE LIGASE 2-RELATED"/>
    <property type="match status" value="1"/>
</dbReference>
<dbReference type="GO" id="GO:0005524">
    <property type="term" value="F:ATP binding"/>
    <property type="evidence" value="ECO:0007669"/>
    <property type="project" value="UniProtKB-KW"/>
</dbReference>
<dbReference type="HAMAP" id="MF_01609">
    <property type="entry name" value="Glu_cys_ligase_2"/>
    <property type="match status" value="1"/>
</dbReference>
<dbReference type="RefSeq" id="WP_146793806.1">
    <property type="nucleotide sequence ID" value="NZ_BJUU01000006.1"/>
</dbReference>
<dbReference type="GO" id="GO:0004357">
    <property type="term" value="F:glutamate-cysteine ligase activity"/>
    <property type="evidence" value="ECO:0007669"/>
    <property type="project" value="UniProtKB-EC"/>
</dbReference>
<comment type="function">
    <text evidence="5">ATP-dependent carboxylate-amine ligase which exhibits weak glutamate--cysteine ligase activity.</text>
</comment>
<evidence type="ECO:0000256" key="5">
    <source>
        <dbReference type="HAMAP-Rule" id="MF_01609"/>
    </source>
</evidence>
<evidence type="ECO:0000313" key="6">
    <source>
        <dbReference type="EMBL" id="GEK79948.1"/>
    </source>
</evidence>
<dbReference type="Gene3D" id="3.30.590.20">
    <property type="match status" value="1"/>
</dbReference>
<comment type="catalytic activity">
    <reaction evidence="4 5">
        <text>L-cysteine + L-glutamate + ATP = gamma-L-glutamyl-L-cysteine + ADP + phosphate + H(+)</text>
        <dbReference type="Rhea" id="RHEA:13285"/>
        <dbReference type="ChEBI" id="CHEBI:15378"/>
        <dbReference type="ChEBI" id="CHEBI:29985"/>
        <dbReference type="ChEBI" id="CHEBI:30616"/>
        <dbReference type="ChEBI" id="CHEBI:35235"/>
        <dbReference type="ChEBI" id="CHEBI:43474"/>
        <dbReference type="ChEBI" id="CHEBI:58173"/>
        <dbReference type="ChEBI" id="CHEBI:456216"/>
        <dbReference type="EC" id="6.3.2.2"/>
    </reaction>
</comment>
<dbReference type="EMBL" id="BJUU01000006">
    <property type="protein sequence ID" value="GEK79948.1"/>
    <property type="molecule type" value="Genomic_DNA"/>
</dbReference>
<reference evidence="6 7" key="1">
    <citation type="submission" date="2019-07" db="EMBL/GenBank/DDBJ databases">
        <title>Whole genome shotgun sequence of Agrococcus baldri NBRC 103055.</title>
        <authorList>
            <person name="Hosoyama A."/>
            <person name="Uohara A."/>
            <person name="Ohji S."/>
            <person name="Ichikawa N."/>
        </authorList>
    </citation>
    <scope>NUCLEOTIDE SEQUENCE [LARGE SCALE GENOMIC DNA]</scope>
    <source>
        <strain evidence="6 7">NBRC 103055</strain>
    </source>
</reference>
<dbReference type="InterPro" id="IPR050141">
    <property type="entry name" value="GCL_type2/YbdK_subfam"/>
</dbReference>
<comment type="similarity">
    <text evidence="5">Belongs to the glutamate--cysteine ligase type 2 family. YbdK subfamily.</text>
</comment>
<dbReference type="Proteomes" id="UP000321749">
    <property type="component" value="Unassembled WGS sequence"/>
</dbReference>
<dbReference type="AlphaFoldDB" id="A0AA87URM5"/>
<evidence type="ECO:0000256" key="4">
    <source>
        <dbReference type="ARBA" id="ARBA00048819"/>
    </source>
</evidence>
<keyword evidence="3 5" id="KW-0067">ATP-binding</keyword>
<dbReference type="SUPFAM" id="SSF55931">
    <property type="entry name" value="Glutamine synthetase/guanido kinase"/>
    <property type="match status" value="1"/>
</dbReference>
<dbReference type="InterPro" id="IPR006336">
    <property type="entry name" value="GCS2"/>
</dbReference>
<evidence type="ECO:0000256" key="1">
    <source>
        <dbReference type="ARBA" id="ARBA00022598"/>
    </source>
</evidence>
<dbReference type="EC" id="6.3.2.2" evidence="5"/>
<evidence type="ECO:0000256" key="3">
    <source>
        <dbReference type="ARBA" id="ARBA00022840"/>
    </source>
</evidence>
<dbReference type="PANTHER" id="PTHR36510:SF1">
    <property type="entry name" value="GLUTAMATE--CYSTEINE LIGASE 2-RELATED"/>
    <property type="match status" value="1"/>
</dbReference>
<name>A0AA87URM5_9MICO</name>
<evidence type="ECO:0000313" key="7">
    <source>
        <dbReference type="Proteomes" id="UP000321749"/>
    </source>
</evidence>
<sequence>MSDPRPSRPSPRTIGVEEEVILLEPDTLSPIDVADEVIGELVDLDASASWITHEYLRAQLEFSSPVLADGDAAERVVRAFRDALSQAAARRSLIPASVGTAHGRGASSTAEGDRYLRFDTELGAIRPDHQIQGLHVHVAIASRGEGVEIMRALRPWLAPLLALTANSPSFAGADTGFASWRTMIGRRFTTASAPPVFADADDYERRTRALVGLGTTFDTASLAWMMRLAERWPTVELRLFDAQLSAGETVATALLARALVEVAAAGELPHAEAAAQHELVDAAIWHAARHGLDDGLVDPATAELAPAWEVIDRMVEAARPALQAAGDEQRVDAFLARTRAEGNGATRQRAALAGGEAALGRMLRESFSA</sequence>
<organism evidence="6 7">
    <name type="scientific">Agrococcus baldri</name>
    <dbReference type="NCBI Taxonomy" id="153730"/>
    <lineage>
        <taxon>Bacteria</taxon>
        <taxon>Bacillati</taxon>
        <taxon>Actinomycetota</taxon>
        <taxon>Actinomycetes</taxon>
        <taxon>Micrococcales</taxon>
        <taxon>Microbacteriaceae</taxon>
        <taxon>Agrococcus</taxon>
    </lineage>
</organism>
<keyword evidence="1 5" id="KW-0436">Ligase</keyword>
<keyword evidence="2 5" id="KW-0547">Nucleotide-binding</keyword>
<accession>A0AA87URM5</accession>
<dbReference type="InterPro" id="IPR014746">
    <property type="entry name" value="Gln_synth/guanido_kin_cat_dom"/>
</dbReference>
<comment type="caution">
    <text evidence="6">The sequence shown here is derived from an EMBL/GenBank/DDBJ whole genome shotgun (WGS) entry which is preliminary data.</text>
</comment>
<protein>
    <recommendedName>
        <fullName evidence="5">Putative glutamate--cysteine ligase 2</fullName>
        <ecNumber evidence="5">6.3.2.2</ecNumber>
    </recommendedName>
    <alternativeName>
        <fullName evidence="5">Gamma-glutamylcysteine synthetase 2</fullName>
        <shortName evidence="5">GCS 2</shortName>
        <shortName evidence="5">Gamma-GCS 2</shortName>
    </alternativeName>
</protein>
<dbReference type="NCBIfam" id="TIGR02050">
    <property type="entry name" value="gshA_cyan_rel"/>
    <property type="match status" value="1"/>
</dbReference>